<organism evidence="2 3">
    <name type="scientific">Gossypium barbadense</name>
    <name type="common">Sea Island cotton</name>
    <name type="synonym">Hibiscus barbadensis</name>
    <dbReference type="NCBI Taxonomy" id="3634"/>
    <lineage>
        <taxon>Eukaryota</taxon>
        <taxon>Viridiplantae</taxon>
        <taxon>Streptophyta</taxon>
        <taxon>Embryophyta</taxon>
        <taxon>Tracheophyta</taxon>
        <taxon>Spermatophyta</taxon>
        <taxon>Magnoliopsida</taxon>
        <taxon>eudicotyledons</taxon>
        <taxon>Gunneridae</taxon>
        <taxon>Pentapetalae</taxon>
        <taxon>rosids</taxon>
        <taxon>malvids</taxon>
        <taxon>Malvales</taxon>
        <taxon>Malvaceae</taxon>
        <taxon>Malvoideae</taxon>
        <taxon>Gossypium</taxon>
    </lineage>
</organism>
<evidence type="ECO:0000313" key="3">
    <source>
        <dbReference type="Proteomes" id="UP000239757"/>
    </source>
</evidence>
<reference evidence="2 3" key="1">
    <citation type="submission" date="2015-01" db="EMBL/GenBank/DDBJ databases">
        <title>Genome of allotetraploid Gossypium barbadense reveals genomic plasticity and fiber elongation in cotton evolution.</title>
        <authorList>
            <person name="Chen X."/>
            <person name="Liu X."/>
            <person name="Zhao B."/>
            <person name="Zheng H."/>
            <person name="Hu Y."/>
            <person name="Lu G."/>
            <person name="Yang C."/>
            <person name="Chen J."/>
            <person name="Shan C."/>
            <person name="Zhang L."/>
            <person name="Zhou Y."/>
            <person name="Wang L."/>
            <person name="Guo W."/>
            <person name="Bai Y."/>
            <person name="Ruan J."/>
            <person name="Shangguan X."/>
            <person name="Mao Y."/>
            <person name="Jiang J."/>
            <person name="Zhu Y."/>
            <person name="Lei J."/>
            <person name="Kang H."/>
            <person name="Chen S."/>
            <person name="He X."/>
            <person name="Wang R."/>
            <person name="Wang Y."/>
            <person name="Chen J."/>
            <person name="Wang L."/>
            <person name="Yu S."/>
            <person name="Wang B."/>
            <person name="Wei J."/>
            <person name="Song S."/>
            <person name="Lu X."/>
            <person name="Gao Z."/>
            <person name="Gu W."/>
            <person name="Deng X."/>
            <person name="Ma D."/>
            <person name="Wang S."/>
            <person name="Liang W."/>
            <person name="Fang L."/>
            <person name="Cai C."/>
            <person name="Zhu X."/>
            <person name="Zhou B."/>
            <person name="Zhang Y."/>
            <person name="Chen Z."/>
            <person name="Xu S."/>
            <person name="Zhu R."/>
            <person name="Wang S."/>
            <person name="Zhang T."/>
            <person name="Zhao G."/>
        </authorList>
    </citation>
    <scope>NUCLEOTIDE SEQUENCE [LARGE SCALE GENOMIC DNA]</scope>
    <source>
        <strain evidence="3">cv. Xinhai21</strain>
        <tissue evidence="2">Leaf</tissue>
    </source>
</reference>
<sequence length="216" mass="23982">MRKMKKIDVALGIQSSESGSVSYRKESSVGSKHGPEVAVLDGGLPEKRPKTVVNSTLNPQCSVILKELMKHPSLDAVNGERVSTSSNKARLRRASMLKSRFADTIFNAQQKKMDALNVDPLMETKQEKRTSKTRQVDKKGNAVEAAGDQVKVNVELKKQRERDRKAARIALDKMEDTAGIPLNIEVQKEFEILMGCSSSSNYLGYVEIPTGQRVHR</sequence>
<evidence type="ECO:0000256" key="1">
    <source>
        <dbReference type="SAM" id="MobiDB-lite"/>
    </source>
</evidence>
<dbReference type="PANTHER" id="PTHR46136:SF19">
    <property type="entry name" value="TRANSCRIPTION FACTOR GTE12"/>
    <property type="match status" value="1"/>
</dbReference>
<gene>
    <name evidence="2" type="ORF">GOBAR_AA22770</name>
</gene>
<dbReference type="EMBL" id="KZ665768">
    <property type="protein sequence ID" value="PPR97896.1"/>
    <property type="molecule type" value="Genomic_DNA"/>
</dbReference>
<dbReference type="InterPro" id="IPR052442">
    <property type="entry name" value="Env_Response_Regulator"/>
</dbReference>
<accession>A0A2P5X3I4</accession>
<evidence type="ECO:0000313" key="2">
    <source>
        <dbReference type="EMBL" id="PPR97896.1"/>
    </source>
</evidence>
<protein>
    <submittedName>
        <fullName evidence="2">Uncharacterized protein</fullName>
    </submittedName>
</protein>
<feature type="region of interest" description="Disordered" evidence="1">
    <location>
        <begin position="17"/>
        <end position="50"/>
    </location>
</feature>
<proteinExistence type="predicted"/>
<dbReference type="OrthoDB" id="981803at2759"/>
<dbReference type="PANTHER" id="PTHR46136">
    <property type="entry name" value="TRANSCRIPTION FACTOR GTE8"/>
    <property type="match status" value="1"/>
</dbReference>
<dbReference type="AlphaFoldDB" id="A0A2P5X3I4"/>
<dbReference type="Proteomes" id="UP000239757">
    <property type="component" value="Unassembled WGS sequence"/>
</dbReference>
<name>A0A2P5X3I4_GOSBA</name>